<keyword evidence="1" id="KW-0812">Transmembrane</keyword>
<comment type="caution">
    <text evidence="2">The sequence shown here is derived from an EMBL/GenBank/DDBJ whole genome shotgun (WGS) entry which is preliminary data.</text>
</comment>
<sequence length="101" mass="11995">MINYLLHFITNPALNEDNIYMVIYEDSHDENKDKVLNIFDHHTKQKPIINSNNKKDLQPKECTYNTYIIKESKNSFHKKIVAILFGIIIGFIFMKIFSIFK</sequence>
<evidence type="ECO:0000313" key="3">
    <source>
        <dbReference type="Proteomes" id="UP000192356"/>
    </source>
</evidence>
<keyword evidence="1" id="KW-0472">Membrane</keyword>
<gene>
    <name evidence="2" type="ORF">HERIO_2377</name>
</gene>
<keyword evidence="3" id="KW-1185">Reference proteome</keyword>
<evidence type="ECO:0000256" key="1">
    <source>
        <dbReference type="SAM" id="Phobius"/>
    </source>
</evidence>
<keyword evidence="1" id="KW-1133">Transmembrane helix</keyword>
<reference evidence="2 3" key="1">
    <citation type="journal article" date="2017" name="Environ. Microbiol.">
        <title>Decay of the glycolytic pathway and adaptation to intranuclear parasitism within Enterocytozoonidae microsporidia.</title>
        <authorList>
            <person name="Wiredu Boakye D."/>
            <person name="Jaroenlak P."/>
            <person name="Prachumwat A."/>
            <person name="Williams T.A."/>
            <person name="Bateman K.S."/>
            <person name="Itsathitphaisarn O."/>
            <person name="Sritunyalucksana K."/>
            <person name="Paszkiewicz K.H."/>
            <person name="Moore K.A."/>
            <person name="Stentiford G.D."/>
            <person name="Williams B.A."/>
        </authorList>
    </citation>
    <scope>NUCLEOTIDE SEQUENCE [LARGE SCALE GENOMIC DNA]</scope>
    <source>
        <strain evidence="2 3">GB1</strain>
    </source>
</reference>
<dbReference type="VEuPathDB" id="MicrosporidiaDB:A0H76_1723"/>
<proteinExistence type="predicted"/>
<dbReference type="VEuPathDB" id="MicrosporidiaDB:HERIO_2377"/>
<dbReference type="AlphaFoldDB" id="A0A1X0Q783"/>
<feature type="transmembrane region" description="Helical" evidence="1">
    <location>
        <begin position="80"/>
        <end position="100"/>
    </location>
</feature>
<organism evidence="2 3">
    <name type="scientific">Hepatospora eriocheir</name>
    <dbReference type="NCBI Taxonomy" id="1081669"/>
    <lineage>
        <taxon>Eukaryota</taxon>
        <taxon>Fungi</taxon>
        <taxon>Fungi incertae sedis</taxon>
        <taxon>Microsporidia</taxon>
        <taxon>Hepatosporidae</taxon>
        <taxon>Hepatospora</taxon>
    </lineage>
</organism>
<accession>A0A1X0Q783</accession>
<evidence type="ECO:0000313" key="2">
    <source>
        <dbReference type="EMBL" id="ORD95587.1"/>
    </source>
</evidence>
<dbReference type="Proteomes" id="UP000192356">
    <property type="component" value="Unassembled WGS sequence"/>
</dbReference>
<protein>
    <submittedName>
        <fullName evidence="2">Uncharacterized protein</fullName>
    </submittedName>
</protein>
<name>A0A1X0Q783_9MICR</name>
<dbReference type="EMBL" id="LVKB01000247">
    <property type="protein sequence ID" value="ORD95587.1"/>
    <property type="molecule type" value="Genomic_DNA"/>
</dbReference>